<feature type="transmembrane region" description="Helical" evidence="7">
    <location>
        <begin position="207"/>
        <end position="226"/>
    </location>
</feature>
<reference evidence="9 10" key="1">
    <citation type="journal article" date="2018" name="Int. J. Syst. Evol. Microbiol.">
        <title>Epidermidibacterium keratini gen. nov., sp. nov., a member of the family Sporichthyaceae, isolated from keratin epidermis.</title>
        <authorList>
            <person name="Lee D.G."/>
            <person name="Trujillo M.E."/>
            <person name="Kang S."/>
            <person name="Nam J.J."/>
            <person name="Kim Y.J."/>
        </authorList>
    </citation>
    <scope>NUCLEOTIDE SEQUENCE [LARGE SCALE GENOMIC DNA]</scope>
    <source>
        <strain evidence="9 10">EPI-7</strain>
    </source>
</reference>
<evidence type="ECO:0000256" key="6">
    <source>
        <dbReference type="SAM" id="MobiDB-lite"/>
    </source>
</evidence>
<evidence type="ECO:0000313" key="9">
    <source>
        <dbReference type="EMBL" id="QHC00558.1"/>
    </source>
</evidence>
<sequence>MSTRLSIASLGLVVLWSSGFIGAHLAAQVGWVTTLTWRFIVASLILVPICLAARIRVPRGEIAAQLRIGLFGQVIYLTGVFLAIDRGVASGTAALVASLQPLVVAAIAGRLLGEHTTGWQRIGLLLGLIGVALVVAHDLSGNAPLWAYGIVVLSMLSLATSTIIARRQRHGVHLLASLTIQSVLTAVVYVVASAVTGQLMPSGDGQFWVAVGWLVVLSTFGGYGCYQYVVRHGSATMASTLLYLTPPTTMLWAWLMFGDALGWLSVVGLVTCAAGVVLATRPISSRRASPPAAPAPSQPRPRPQPSADGGSTGP</sequence>
<dbReference type="InterPro" id="IPR000620">
    <property type="entry name" value="EamA_dom"/>
</dbReference>
<keyword evidence="3 7" id="KW-0812">Transmembrane</keyword>
<organism evidence="9 10">
    <name type="scientific">Epidermidibacterium keratini</name>
    <dbReference type="NCBI Taxonomy" id="1891644"/>
    <lineage>
        <taxon>Bacteria</taxon>
        <taxon>Bacillati</taxon>
        <taxon>Actinomycetota</taxon>
        <taxon>Actinomycetes</taxon>
        <taxon>Sporichthyales</taxon>
        <taxon>Sporichthyaceae</taxon>
        <taxon>Epidermidibacterium</taxon>
    </lineage>
</organism>
<dbReference type="PANTHER" id="PTHR32322">
    <property type="entry name" value="INNER MEMBRANE TRANSPORTER"/>
    <property type="match status" value="1"/>
</dbReference>
<dbReference type="Proteomes" id="UP000463857">
    <property type="component" value="Chromosome"/>
</dbReference>
<evidence type="ECO:0000313" key="10">
    <source>
        <dbReference type="Proteomes" id="UP000463857"/>
    </source>
</evidence>
<feature type="transmembrane region" description="Helical" evidence="7">
    <location>
        <begin position="66"/>
        <end position="84"/>
    </location>
</feature>
<dbReference type="OrthoDB" id="9809509at2"/>
<feature type="transmembrane region" description="Helical" evidence="7">
    <location>
        <begin position="90"/>
        <end position="109"/>
    </location>
</feature>
<feature type="region of interest" description="Disordered" evidence="6">
    <location>
        <begin position="284"/>
        <end position="314"/>
    </location>
</feature>
<evidence type="ECO:0000256" key="7">
    <source>
        <dbReference type="SAM" id="Phobius"/>
    </source>
</evidence>
<gene>
    <name evidence="9" type="ORF">EK0264_09835</name>
</gene>
<feature type="transmembrane region" description="Helical" evidence="7">
    <location>
        <begin position="145"/>
        <end position="165"/>
    </location>
</feature>
<evidence type="ECO:0000259" key="8">
    <source>
        <dbReference type="Pfam" id="PF00892"/>
    </source>
</evidence>
<evidence type="ECO:0000256" key="5">
    <source>
        <dbReference type="ARBA" id="ARBA00023136"/>
    </source>
</evidence>
<dbReference type="EMBL" id="CP047156">
    <property type="protein sequence ID" value="QHC00558.1"/>
    <property type="molecule type" value="Genomic_DNA"/>
</dbReference>
<dbReference type="Pfam" id="PF00892">
    <property type="entry name" value="EamA"/>
    <property type="match status" value="2"/>
</dbReference>
<dbReference type="InParanoid" id="A0A7L4YNA4"/>
<keyword evidence="10" id="KW-1185">Reference proteome</keyword>
<name>A0A7L4YNA4_9ACTN</name>
<keyword evidence="5 7" id="KW-0472">Membrane</keyword>
<keyword evidence="4 7" id="KW-1133">Transmembrane helix</keyword>
<feature type="transmembrane region" description="Helical" evidence="7">
    <location>
        <begin position="238"/>
        <end position="255"/>
    </location>
</feature>
<evidence type="ECO:0000256" key="1">
    <source>
        <dbReference type="ARBA" id="ARBA00004141"/>
    </source>
</evidence>
<evidence type="ECO:0000256" key="2">
    <source>
        <dbReference type="ARBA" id="ARBA00007362"/>
    </source>
</evidence>
<feature type="transmembrane region" description="Helical" evidence="7">
    <location>
        <begin position="36"/>
        <end position="54"/>
    </location>
</feature>
<feature type="transmembrane region" description="Helical" evidence="7">
    <location>
        <begin position="172"/>
        <end position="195"/>
    </location>
</feature>
<dbReference type="RefSeq" id="WP_159545162.1">
    <property type="nucleotide sequence ID" value="NZ_CP047156.1"/>
</dbReference>
<feature type="domain" description="EamA" evidence="8">
    <location>
        <begin position="146"/>
        <end position="280"/>
    </location>
</feature>
<feature type="transmembrane region" description="Helical" evidence="7">
    <location>
        <begin position="261"/>
        <end position="279"/>
    </location>
</feature>
<evidence type="ECO:0000256" key="4">
    <source>
        <dbReference type="ARBA" id="ARBA00022989"/>
    </source>
</evidence>
<comment type="similarity">
    <text evidence="2">Belongs to the EamA transporter family.</text>
</comment>
<dbReference type="GO" id="GO:0016020">
    <property type="term" value="C:membrane"/>
    <property type="evidence" value="ECO:0007669"/>
    <property type="project" value="UniProtKB-SubCell"/>
</dbReference>
<evidence type="ECO:0000256" key="3">
    <source>
        <dbReference type="ARBA" id="ARBA00022692"/>
    </source>
</evidence>
<dbReference type="InterPro" id="IPR050638">
    <property type="entry name" value="AA-Vitamin_Transporters"/>
</dbReference>
<dbReference type="SUPFAM" id="SSF103481">
    <property type="entry name" value="Multidrug resistance efflux transporter EmrE"/>
    <property type="match status" value="2"/>
</dbReference>
<proteinExistence type="inferred from homology"/>
<feature type="domain" description="EamA" evidence="8">
    <location>
        <begin position="9"/>
        <end position="135"/>
    </location>
</feature>
<dbReference type="AlphaFoldDB" id="A0A7L4YNA4"/>
<dbReference type="FunCoup" id="A0A7L4YNA4">
    <property type="interactions" value="160"/>
</dbReference>
<accession>A0A7L4YNA4</accession>
<comment type="subcellular location">
    <subcellularLocation>
        <location evidence="1">Membrane</location>
        <topology evidence="1">Multi-pass membrane protein</topology>
    </subcellularLocation>
</comment>
<dbReference type="InterPro" id="IPR037185">
    <property type="entry name" value="EmrE-like"/>
</dbReference>
<dbReference type="PANTHER" id="PTHR32322:SF2">
    <property type="entry name" value="EAMA DOMAIN-CONTAINING PROTEIN"/>
    <property type="match status" value="1"/>
</dbReference>
<feature type="transmembrane region" description="Helical" evidence="7">
    <location>
        <begin position="121"/>
        <end position="139"/>
    </location>
</feature>
<feature type="compositionally biased region" description="Pro residues" evidence="6">
    <location>
        <begin position="291"/>
        <end position="304"/>
    </location>
</feature>
<protein>
    <submittedName>
        <fullName evidence="9">EamA family transporter</fullName>
    </submittedName>
</protein>
<dbReference type="KEGG" id="eke:EK0264_09835"/>